<sequence length="79" mass="9025">MVREIMPARLKLGRQAAIGDQYRSVRFGEHHDVTLIPARFEVSTVVVDVSRTEDPGWSRRLLRAGSGARRVRLAIAQWR</sequence>
<dbReference type="EMBL" id="BNAS01000001">
    <property type="protein sequence ID" value="GHH68006.1"/>
    <property type="molecule type" value="Genomic_DNA"/>
</dbReference>
<gene>
    <name evidence="1" type="ORF">GCM10017772_10710</name>
</gene>
<name>A0A919KQ62_9MICO</name>
<evidence type="ECO:0000313" key="1">
    <source>
        <dbReference type="EMBL" id="GHH68006.1"/>
    </source>
</evidence>
<organism evidence="1 2">
    <name type="scientific">Promicromonospora soli</name>
    <dbReference type="NCBI Taxonomy" id="2035533"/>
    <lineage>
        <taxon>Bacteria</taxon>
        <taxon>Bacillati</taxon>
        <taxon>Actinomycetota</taxon>
        <taxon>Actinomycetes</taxon>
        <taxon>Micrococcales</taxon>
        <taxon>Promicromonosporaceae</taxon>
        <taxon>Promicromonospora</taxon>
    </lineage>
</organism>
<dbReference type="AlphaFoldDB" id="A0A919KQ62"/>
<proteinExistence type="predicted"/>
<evidence type="ECO:0000313" key="2">
    <source>
        <dbReference type="Proteomes" id="UP000627369"/>
    </source>
</evidence>
<comment type="caution">
    <text evidence="1">The sequence shown here is derived from an EMBL/GenBank/DDBJ whole genome shotgun (WGS) entry which is preliminary data.</text>
</comment>
<protein>
    <submittedName>
        <fullName evidence="1">Uncharacterized protein</fullName>
    </submittedName>
</protein>
<accession>A0A919KQ62</accession>
<keyword evidence="2" id="KW-1185">Reference proteome</keyword>
<reference evidence="1" key="1">
    <citation type="journal article" date="2014" name="Int. J. Syst. Evol. Microbiol.">
        <title>Complete genome sequence of Corynebacterium casei LMG S-19264T (=DSM 44701T), isolated from a smear-ripened cheese.</title>
        <authorList>
            <consortium name="US DOE Joint Genome Institute (JGI-PGF)"/>
            <person name="Walter F."/>
            <person name="Albersmeier A."/>
            <person name="Kalinowski J."/>
            <person name="Ruckert C."/>
        </authorList>
    </citation>
    <scope>NUCLEOTIDE SEQUENCE</scope>
    <source>
        <strain evidence="1">CGMCC 4.7398</strain>
    </source>
</reference>
<reference evidence="1" key="2">
    <citation type="submission" date="2020-09" db="EMBL/GenBank/DDBJ databases">
        <authorList>
            <person name="Sun Q."/>
            <person name="Zhou Y."/>
        </authorList>
    </citation>
    <scope>NUCLEOTIDE SEQUENCE</scope>
    <source>
        <strain evidence="1">CGMCC 4.7398</strain>
    </source>
</reference>
<dbReference type="Proteomes" id="UP000627369">
    <property type="component" value="Unassembled WGS sequence"/>
</dbReference>